<keyword evidence="1" id="KW-1133">Transmembrane helix</keyword>
<evidence type="ECO:0000256" key="1">
    <source>
        <dbReference type="SAM" id="Phobius"/>
    </source>
</evidence>
<proteinExistence type="predicted"/>
<dbReference type="AlphaFoldDB" id="A0A7C2AY07"/>
<dbReference type="EMBL" id="DSIN01000026">
    <property type="protein sequence ID" value="HEF27148.1"/>
    <property type="molecule type" value="Genomic_DNA"/>
</dbReference>
<dbReference type="Pfam" id="PF06812">
    <property type="entry name" value="ImpA_N"/>
    <property type="match status" value="1"/>
</dbReference>
<dbReference type="PANTHER" id="PTHR37024:SF5">
    <property type="entry name" value="IMPA N-TERMINAL DOMAIN-CONTAINING PROTEIN"/>
    <property type="match status" value="1"/>
</dbReference>
<evidence type="ECO:0000313" key="3">
    <source>
        <dbReference type="EMBL" id="HEF27148.1"/>
    </source>
</evidence>
<dbReference type="InterPro" id="IPR010657">
    <property type="entry name" value="ImpA_N"/>
</dbReference>
<evidence type="ECO:0000259" key="2">
    <source>
        <dbReference type="Pfam" id="PF06812"/>
    </source>
</evidence>
<feature type="transmembrane region" description="Helical" evidence="1">
    <location>
        <begin position="228"/>
        <end position="247"/>
    </location>
</feature>
<keyword evidence="1" id="KW-0812">Transmembrane</keyword>
<comment type="caution">
    <text evidence="3">The sequence shown here is derived from an EMBL/GenBank/DDBJ whole genome shotgun (WGS) entry which is preliminary data.</text>
</comment>
<name>A0A7C2AY07_9PSED</name>
<dbReference type="PANTHER" id="PTHR37024">
    <property type="entry name" value="TYPE VI SECRETION SYSTEM DUF2094 AND IMPA-RELATED DOMAIN PROTEIN"/>
    <property type="match status" value="1"/>
</dbReference>
<organism evidence="3">
    <name type="scientific">Pseudomonas graminis</name>
    <dbReference type="NCBI Taxonomy" id="158627"/>
    <lineage>
        <taxon>Bacteria</taxon>
        <taxon>Pseudomonadati</taxon>
        <taxon>Pseudomonadota</taxon>
        <taxon>Gammaproteobacteria</taxon>
        <taxon>Pseudomonadales</taxon>
        <taxon>Pseudomonadaceae</taxon>
        <taxon>Pseudomonas</taxon>
    </lineage>
</organism>
<sequence>MRLSESPVTQGFATGIKAGGDPRALPDYRTLCTEMARLGHPACPDVDWHSIEQCCLALIASNGADLQTTAAYALARSHLAGLSGMYEGLEVLVSLLRADAQPWPRGVSARVEILSGLFGSWQALLRELEINVCDLASLVVLSVQLEHVRLTLLEQTPVPITSLEGLRTQVVQRASRIERDAQAAVLVAANAIAPSPLHLGMHSPTQSTPAVPQPTPALIRPDAKTRRGMWIGLVIGGLISLLAALAWG</sequence>
<feature type="domain" description="ImpA N-terminal" evidence="2">
    <location>
        <begin position="17"/>
        <end position="117"/>
    </location>
</feature>
<accession>A0A7C2AY07</accession>
<reference evidence="3" key="1">
    <citation type="journal article" date="2020" name="mSystems">
        <title>Genome- and Community-Level Interaction Insights into Carbon Utilization and Element Cycling Functions of Hydrothermarchaeota in Hydrothermal Sediment.</title>
        <authorList>
            <person name="Zhou Z."/>
            <person name="Liu Y."/>
            <person name="Xu W."/>
            <person name="Pan J."/>
            <person name="Luo Z.H."/>
            <person name="Li M."/>
        </authorList>
    </citation>
    <scope>NUCLEOTIDE SEQUENCE [LARGE SCALE GENOMIC DNA]</scope>
    <source>
        <strain evidence="3">SpSt-200</strain>
    </source>
</reference>
<gene>
    <name evidence="3" type="ORF">ENP23_15385</name>
</gene>
<protein>
    <recommendedName>
        <fullName evidence="2">ImpA N-terminal domain-containing protein</fullName>
    </recommendedName>
</protein>
<keyword evidence="1" id="KW-0472">Membrane</keyword>